<evidence type="ECO:0000256" key="3">
    <source>
        <dbReference type="ARBA" id="ARBA00022679"/>
    </source>
</evidence>
<keyword evidence="4" id="KW-0547">Nucleotide-binding</keyword>
<evidence type="ECO:0000313" key="10">
    <source>
        <dbReference type="Proteomes" id="UP000018291"/>
    </source>
</evidence>
<feature type="region of interest" description="Disordered" evidence="7">
    <location>
        <begin position="406"/>
        <end position="428"/>
    </location>
</feature>
<feature type="region of interest" description="Disordered" evidence="7">
    <location>
        <begin position="1"/>
        <end position="22"/>
    </location>
</feature>
<reference evidence="9 10" key="1">
    <citation type="journal article" date="2013" name="ISME J.">
        <title>Metabolic model for the filamentous 'Candidatus Microthrix parvicella' based on genomic and metagenomic analyses.</title>
        <authorList>
            <person name="Jon McIlroy S."/>
            <person name="Kristiansen R."/>
            <person name="Albertsen M."/>
            <person name="Michael Karst S."/>
            <person name="Rossetti S."/>
            <person name="Lund Nielsen J."/>
            <person name="Tandoi V."/>
            <person name="James Seviour R."/>
            <person name="Nielsen P.H."/>
        </authorList>
    </citation>
    <scope>NUCLEOTIDE SEQUENCE [LARGE SCALE GENOMIC DNA]</scope>
    <source>
        <strain evidence="9 10">RN1</strain>
    </source>
</reference>
<keyword evidence="5 9" id="KW-0418">Kinase</keyword>
<dbReference type="AlphaFoldDB" id="R4Z189"/>
<evidence type="ECO:0000256" key="4">
    <source>
        <dbReference type="ARBA" id="ARBA00022741"/>
    </source>
</evidence>
<keyword evidence="10" id="KW-1185">Reference proteome</keyword>
<comment type="caution">
    <text evidence="9">The sequence shown here is derived from an EMBL/GenBank/DDBJ whole genome shotgun (WGS) entry which is preliminary data.</text>
</comment>
<gene>
    <name evidence="9" type="ORF">BN381_160016</name>
</gene>
<dbReference type="Proteomes" id="UP000018291">
    <property type="component" value="Unassembled WGS sequence"/>
</dbReference>
<dbReference type="Gene3D" id="1.10.510.10">
    <property type="entry name" value="Transferase(Phosphotransferase) domain 1"/>
    <property type="match status" value="1"/>
</dbReference>
<dbReference type="HOGENOM" id="CLU_381609_0_0_11"/>
<feature type="domain" description="Protein kinase" evidence="8">
    <location>
        <begin position="268"/>
        <end position="511"/>
    </location>
</feature>
<dbReference type="InterPro" id="IPR011009">
    <property type="entry name" value="Kinase-like_dom_sf"/>
</dbReference>
<dbReference type="STRING" id="1229780.BN381_160016"/>
<dbReference type="eggNOG" id="COG0515">
    <property type="taxonomic scope" value="Bacteria"/>
</dbReference>
<evidence type="ECO:0000256" key="5">
    <source>
        <dbReference type="ARBA" id="ARBA00022777"/>
    </source>
</evidence>
<evidence type="ECO:0000256" key="7">
    <source>
        <dbReference type="SAM" id="MobiDB-lite"/>
    </source>
</evidence>
<dbReference type="SUPFAM" id="SSF56112">
    <property type="entry name" value="Protein kinase-like (PK-like)"/>
    <property type="match status" value="2"/>
</dbReference>
<dbReference type="Gene3D" id="3.30.200.20">
    <property type="entry name" value="Phosphorylase Kinase, domain 1"/>
    <property type="match status" value="1"/>
</dbReference>
<keyword evidence="2" id="KW-0723">Serine/threonine-protein kinase</keyword>
<dbReference type="OrthoDB" id="9762169at2"/>
<feature type="compositionally biased region" description="Pro residues" evidence="7">
    <location>
        <begin position="1"/>
        <end position="12"/>
    </location>
</feature>
<dbReference type="GO" id="GO:0005524">
    <property type="term" value="F:ATP binding"/>
    <property type="evidence" value="ECO:0007669"/>
    <property type="project" value="UniProtKB-KW"/>
</dbReference>
<dbReference type="EMBL" id="CANL01000008">
    <property type="protein sequence ID" value="CCM63051.1"/>
    <property type="molecule type" value="Genomic_DNA"/>
</dbReference>
<keyword evidence="6" id="KW-0067">ATP-binding</keyword>
<sequence>MEAPRAPVPDQPAPTGRNRAVDEPYSVELRCSPDGPGLVVAARAQARLDGHPGVVSIHSAHLDSDGRGSVQLGWAGSTLTGLIARRGASCGGLAGADVAQIGVEVASVLADAHGMRPPLVHGAIDHTVIRLDRWGKTRLDAFGAGCHGHLTATPPDDVNALLCMLHRLLRTDQHESDGKVRQFLSRATAATAGGALGARELAQALSTLSWQGHGFLPPGSSAVSSTGTEAGAADRVNGHSTCLTAEDRTAILGDELQPTPGCELPKGFVPLRRLARGGHGDVWLARDHLLARDVVVKQYRNNDALERELRALGHLDGHRASVERYLFAHGSAPAPPAIVLGWCEGGALASDHPWSPTELAHLGAQVADALGVLHGRGLVHGDIKPQNLLADRWGAVRLADFSVTGADGARGSPECSPRHAPPEQLDGGALTPAADLAALAATLYHLGEGYPPLERGDGTEALVARRLSGVKPALPQSMASLPGLSTWVMAQLSPDPCDRPNGGAAVAAATLRALVRPTPCHLNDNDAPAHPTGHGQVDLRARLATKRFAWPTLPRSGTALTALGSLVASLLLASVLVSRAWAGPSPAPPELSDPQTRAGLRAAMALPPPDPLSESRPTDASLSAAPSGSAVLRVTGRFEGRPWLVRRDDFAVTEGLVDDRPFAFGVVGPKGSIAGPTHSALIRSNQASLRLPPGERSDGAAVTSCVRVIGIDLPDDPSPALCWSR</sequence>
<keyword evidence="3 9" id="KW-0808">Transferase</keyword>
<evidence type="ECO:0000256" key="1">
    <source>
        <dbReference type="ARBA" id="ARBA00012513"/>
    </source>
</evidence>
<accession>R4Z189</accession>
<dbReference type="PANTHER" id="PTHR43289">
    <property type="entry name" value="MITOGEN-ACTIVATED PROTEIN KINASE KINASE KINASE 20-RELATED"/>
    <property type="match status" value="1"/>
</dbReference>
<dbReference type="InterPro" id="IPR000719">
    <property type="entry name" value="Prot_kinase_dom"/>
</dbReference>
<evidence type="ECO:0000259" key="8">
    <source>
        <dbReference type="PROSITE" id="PS50011"/>
    </source>
</evidence>
<proteinExistence type="predicted"/>
<dbReference type="PANTHER" id="PTHR43289:SF6">
    <property type="entry name" value="SERINE_THREONINE-PROTEIN KINASE NEKL-3"/>
    <property type="match status" value="1"/>
</dbReference>
<dbReference type="Pfam" id="PF00069">
    <property type="entry name" value="Pkinase"/>
    <property type="match status" value="1"/>
</dbReference>
<dbReference type="PROSITE" id="PS50011">
    <property type="entry name" value="PROTEIN_KINASE_DOM"/>
    <property type="match status" value="1"/>
</dbReference>
<name>R4Z189_9ACTN</name>
<feature type="region of interest" description="Disordered" evidence="7">
    <location>
        <begin position="604"/>
        <end position="625"/>
    </location>
</feature>
<protein>
    <recommendedName>
        <fullName evidence="1">non-specific serine/threonine protein kinase</fullName>
        <ecNumber evidence="1">2.7.11.1</ecNumber>
    </recommendedName>
</protein>
<dbReference type="EC" id="2.7.11.1" evidence="1"/>
<evidence type="ECO:0000256" key="2">
    <source>
        <dbReference type="ARBA" id="ARBA00022527"/>
    </source>
</evidence>
<evidence type="ECO:0000313" key="9">
    <source>
        <dbReference type="EMBL" id="CCM63051.1"/>
    </source>
</evidence>
<dbReference type="RefSeq" id="WP_012225106.1">
    <property type="nucleotide sequence ID" value="NZ_HG422565.1"/>
</dbReference>
<organism evidence="9 10">
    <name type="scientific">Candidatus Neomicrothrix parvicella RN1</name>
    <dbReference type="NCBI Taxonomy" id="1229780"/>
    <lineage>
        <taxon>Bacteria</taxon>
        <taxon>Bacillati</taxon>
        <taxon>Actinomycetota</taxon>
        <taxon>Acidimicrobiia</taxon>
        <taxon>Acidimicrobiales</taxon>
        <taxon>Microthrixaceae</taxon>
        <taxon>Candidatus Neomicrothrix</taxon>
    </lineage>
</organism>
<dbReference type="SMART" id="SM00220">
    <property type="entry name" value="S_TKc"/>
    <property type="match status" value="1"/>
</dbReference>
<dbReference type="GO" id="GO:0004674">
    <property type="term" value="F:protein serine/threonine kinase activity"/>
    <property type="evidence" value="ECO:0007669"/>
    <property type="project" value="UniProtKB-KW"/>
</dbReference>
<evidence type="ECO:0000256" key="6">
    <source>
        <dbReference type="ARBA" id="ARBA00022840"/>
    </source>
</evidence>